<dbReference type="Proteomes" id="UP000054560">
    <property type="component" value="Unassembled WGS sequence"/>
</dbReference>
<dbReference type="EMBL" id="KQ255173">
    <property type="protein sequence ID" value="KNC69419.1"/>
    <property type="molecule type" value="Genomic_DNA"/>
</dbReference>
<feature type="non-terminal residue" evidence="2">
    <location>
        <position position="1"/>
    </location>
</feature>
<evidence type="ECO:0008006" key="4">
    <source>
        <dbReference type="Google" id="ProtNLM"/>
    </source>
</evidence>
<dbReference type="Gene3D" id="3.50.50.60">
    <property type="entry name" value="FAD/NAD(P)-binding domain"/>
    <property type="match status" value="1"/>
</dbReference>
<reference evidence="2 3" key="1">
    <citation type="submission" date="2011-02" db="EMBL/GenBank/DDBJ databases">
        <title>The Genome Sequence of Sphaeroforma arctica JP610.</title>
        <authorList>
            <consortium name="The Broad Institute Genome Sequencing Platform"/>
            <person name="Russ C."/>
            <person name="Cuomo C."/>
            <person name="Young S.K."/>
            <person name="Zeng Q."/>
            <person name="Gargeya S."/>
            <person name="Alvarado L."/>
            <person name="Berlin A."/>
            <person name="Chapman S.B."/>
            <person name="Chen Z."/>
            <person name="Freedman E."/>
            <person name="Gellesch M."/>
            <person name="Goldberg J."/>
            <person name="Griggs A."/>
            <person name="Gujja S."/>
            <person name="Heilman E."/>
            <person name="Heiman D."/>
            <person name="Howarth C."/>
            <person name="Mehta T."/>
            <person name="Neiman D."/>
            <person name="Pearson M."/>
            <person name="Roberts A."/>
            <person name="Saif S."/>
            <person name="Shea T."/>
            <person name="Shenoy N."/>
            <person name="Sisk P."/>
            <person name="Stolte C."/>
            <person name="Sykes S."/>
            <person name="White J."/>
            <person name="Yandava C."/>
            <person name="Burger G."/>
            <person name="Gray M.W."/>
            <person name="Holland P.W.H."/>
            <person name="King N."/>
            <person name="Lang F.B.F."/>
            <person name="Roger A.J."/>
            <person name="Ruiz-Trillo I."/>
            <person name="Haas B."/>
            <person name="Nusbaum C."/>
            <person name="Birren B."/>
        </authorList>
    </citation>
    <scope>NUCLEOTIDE SEQUENCE [LARGE SCALE GENOMIC DNA]</scope>
    <source>
        <strain evidence="2 3">JP610</strain>
    </source>
</reference>
<feature type="region of interest" description="Disordered" evidence="1">
    <location>
        <begin position="1"/>
        <end position="24"/>
    </location>
</feature>
<accession>A0A0L0EYF0</accession>
<organism evidence="2 3">
    <name type="scientific">Sphaeroforma arctica JP610</name>
    <dbReference type="NCBI Taxonomy" id="667725"/>
    <lineage>
        <taxon>Eukaryota</taxon>
        <taxon>Ichthyosporea</taxon>
        <taxon>Ichthyophonida</taxon>
        <taxon>Sphaeroforma</taxon>
    </lineage>
</organism>
<dbReference type="GeneID" id="25918574"/>
<evidence type="ECO:0000313" key="2">
    <source>
        <dbReference type="EMBL" id="KNC69419.1"/>
    </source>
</evidence>
<dbReference type="AlphaFoldDB" id="A0A0L0EYF0"/>
<keyword evidence="3" id="KW-1185">Reference proteome</keyword>
<protein>
    <recommendedName>
        <fullName evidence="4">FAD dependent oxidoreductase domain-containing protein</fullName>
    </recommendedName>
</protein>
<dbReference type="InterPro" id="IPR036188">
    <property type="entry name" value="FAD/NAD-bd_sf"/>
</dbReference>
<evidence type="ECO:0000313" key="3">
    <source>
        <dbReference type="Proteomes" id="UP000054560"/>
    </source>
</evidence>
<proteinExistence type="predicted"/>
<evidence type="ECO:0000256" key="1">
    <source>
        <dbReference type="SAM" id="MobiDB-lite"/>
    </source>
</evidence>
<sequence>GRGFHTLRTLYTGAPTTDPKEVIGDHTAVNPPSEYEHYDLVVVGGGMVGAAMTCMLGETNI</sequence>
<name>A0A0L0EYF0_9EUKA</name>
<dbReference type="RefSeq" id="XP_014143321.1">
    <property type="nucleotide sequence ID" value="XM_014287846.1"/>
</dbReference>
<gene>
    <name evidence="2" type="ORF">SARC_18070</name>
</gene>